<reference evidence="1 2" key="1">
    <citation type="submission" date="2018-08" db="EMBL/GenBank/DDBJ databases">
        <title>Draft genome sequences of two Aspergillus turcosus clinical strains isolated from bronchoalveolar lavage fluid: one azole-susceptible and the other azole-resistant.</title>
        <authorList>
            <person name="Parent-Michaud M."/>
            <person name="Dufresne P.J."/>
            <person name="Fournier E."/>
            <person name="Martineau C."/>
            <person name="Moreira S."/>
            <person name="Perkins V."/>
            <person name="De Repentigny L."/>
            <person name="Dufresne S.F."/>
        </authorList>
    </citation>
    <scope>NUCLEOTIDE SEQUENCE [LARGE SCALE GENOMIC DNA]</scope>
    <source>
        <strain evidence="1">HMR AF 1038</strain>
    </source>
</reference>
<sequence>MATETNKCSGSGWLPILNFPRSVAELWQSRSNIPALVRLAKHYCVTGGERWQRSTSEDTDRTEYNELDVAAASHLERCLMVLAAMWGLQYQLERPRLKQTVELDDEPEVRRARARRTTGTEVLDSIISKDVSGELTRRDQIICVGPR</sequence>
<organism evidence="1 2">
    <name type="scientific">Aspergillus turcosus</name>
    <dbReference type="NCBI Taxonomy" id="1245748"/>
    <lineage>
        <taxon>Eukaryota</taxon>
        <taxon>Fungi</taxon>
        <taxon>Dikarya</taxon>
        <taxon>Ascomycota</taxon>
        <taxon>Pezizomycotina</taxon>
        <taxon>Eurotiomycetes</taxon>
        <taxon>Eurotiomycetidae</taxon>
        <taxon>Eurotiales</taxon>
        <taxon>Aspergillaceae</taxon>
        <taxon>Aspergillus</taxon>
        <taxon>Aspergillus subgen. Fumigati</taxon>
    </lineage>
</organism>
<proteinExistence type="predicted"/>
<dbReference type="OrthoDB" id="4188466at2759"/>
<dbReference type="EMBL" id="NIDN02000163">
    <property type="protein sequence ID" value="RLL95209.1"/>
    <property type="molecule type" value="Genomic_DNA"/>
</dbReference>
<accession>A0A229WYH3</accession>
<name>A0A229WYH3_9EURO</name>
<evidence type="ECO:0000313" key="2">
    <source>
        <dbReference type="Proteomes" id="UP000215289"/>
    </source>
</evidence>
<evidence type="ECO:0000313" key="1">
    <source>
        <dbReference type="EMBL" id="RLL95209.1"/>
    </source>
</evidence>
<dbReference type="Proteomes" id="UP000215289">
    <property type="component" value="Unassembled WGS sequence"/>
</dbReference>
<keyword evidence="2" id="KW-1185">Reference proteome</keyword>
<dbReference type="STRING" id="1245748.A0A229WYH3"/>
<comment type="caution">
    <text evidence="1">The sequence shown here is derived from an EMBL/GenBank/DDBJ whole genome shotgun (WGS) entry which is preliminary data.</text>
</comment>
<protein>
    <submittedName>
        <fullName evidence="1">Uncharacterized protein</fullName>
    </submittedName>
</protein>
<dbReference type="AlphaFoldDB" id="A0A229WYH3"/>
<gene>
    <name evidence="1" type="ORF">CFD26_104128</name>
</gene>